<evidence type="ECO:0000256" key="3">
    <source>
        <dbReference type="ARBA" id="ARBA00022603"/>
    </source>
</evidence>
<feature type="binding site" evidence="7 8">
    <location>
        <position position="23"/>
    </location>
    <ligand>
        <name>S-adenosyl-L-methionine</name>
        <dbReference type="ChEBI" id="CHEBI:59789"/>
    </ligand>
</feature>
<evidence type="ECO:0000256" key="7">
    <source>
        <dbReference type="HAMAP-Rule" id="MF_00607"/>
    </source>
</evidence>
<feature type="binding site" evidence="7 8">
    <location>
        <position position="94"/>
    </location>
    <ligand>
        <name>S-adenosyl-L-methionine</name>
        <dbReference type="ChEBI" id="CHEBI:59789"/>
    </ligand>
</feature>
<dbReference type="InterPro" id="IPR029063">
    <property type="entry name" value="SAM-dependent_MTases_sf"/>
</dbReference>
<keyword evidence="1 7" id="KW-0963">Cytoplasm</keyword>
<sequence length="271" mass="30747">MKVKQTLSQHGLRARKSLGQNFLRDDSFVRRIVDISGIGPEDTVVEIGPGLGIMTAQLARRARSVTALEIDSQLLEYLCLEYGHLDNLKFVHGDALEYDWKEFGNSFSLVANLPYNISSQVLVRIVEHREQVTSFTVMLQKEMAQRALAKEGSKDFGPLALYLSLYFDLQLGLATIPPHLFHPAPAVSSAVLCGTLLPQPRYDIKSFPKFQALVRLAFAHRRKTIRNNFRGAPWFERFLQQAPQLGILPERRAESLSLREFYALYNLVEES</sequence>
<dbReference type="Gene3D" id="1.10.8.100">
    <property type="entry name" value="Ribosomal RNA adenine dimethylase-like, domain 2"/>
    <property type="match status" value="1"/>
</dbReference>
<dbReference type="CDD" id="cd02440">
    <property type="entry name" value="AdoMet_MTases"/>
    <property type="match status" value="1"/>
</dbReference>
<keyword evidence="3 7" id="KW-0489">Methyltransferase</keyword>
<feature type="binding site" evidence="7 8">
    <location>
        <position position="112"/>
    </location>
    <ligand>
        <name>S-adenosyl-L-methionine</name>
        <dbReference type="ChEBI" id="CHEBI:59789"/>
    </ligand>
</feature>
<dbReference type="InterPro" id="IPR020596">
    <property type="entry name" value="rRNA_Ade_Mease_Trfase_CS"/>
</dbReference>
<keyword evidence="6 7" id="KW-0694">RNA-binding</keyword>
<dbReference type="GO" id="GO:0005829">
    <property type="term" value="C:cytosol"/>
    <property type="evidence" value="ECO:0007669"/>
    <property type="project" value="TreeGrafter"/>
</dbReference>
<dbReference type="Gene3D" id="3.40.50.150">
    <property type="entry name" value="Vaccinia Virus protein VP39"/>
    <property type="match status" value="1"/>
</dbReference>
<reference evidence="10 11" key="1">
    <citation type="submission" date="2020-08" db="EMBL/GenBank/DDBJ databases">
        <title>Genomic Encyclopedia of Type Strains, Phase IV (KMG-IV): sequencing the most valuable type-strain genomes for metagenomic binning, comparative biology and taxonomic classification.</title>
        <authorList>
            <person name="Goeker M."/>
        </authorList>
    </citation>
    <scope>NUCLEOTIDE SEQUENCE [LARGE SCALE GENOMIC DNA]</scope>
    <source>
        <strain evidence="10 11">DSM 22071</strain>
    </source>
</reference>
<comment type="caution">
    <text evidence="10">The sequence shown here is derived from an EMBL/GenBank/DDBJ whole genome shotgun (WGS) entry which is preliminary data.</text>
</comment>
<dbReference type="GO" id="GO:0003723">
    <property type="term" value="F:RNA binding"/>
    <property type="evidence" value="ECO:0007669"/>
    <property type="project" value="UniProtKB-UniRule"/>
</dbReference>
<proteinExistence type="inferred from homology"/>
<dbReference type="PROSITE" id="PS01131">
    <property type="entry name" value="RRNA_A_DIMETH"/>
    <property type="match status" value="1"/>
</dbReference>
<dbReference type="SUPFAM" id="SSF53335">
    <property type="entry name" value="S-adenosyl-L-methionine-dependent methyltransferases"/>
    <property type="match status" value="1"/>
</dbReference>
<dbReference type="InterPro" id="IPR001737">
    <property type="entry name" value="KsgA/Erm"/>
</dbReference>
<dbReference type="Pfam" id="PF00398">
    <property type="entry name" value="RrnaAD"/>
    <property type="match status" value="1"/>
</dbReference>
<dbReference type="HAMAP" id="MF_00607">
    <property type="entry name" value="16SrRNA_methyltr_A"/>
    <property type="match status" value="1"/>
</dbReference>
<comment type="subcellular location">
    <subcellularLocation>
        <location evidence="7">Cytoplasm</location>
    </subcellularLocation>
</comment>
<gene>
    <name evidence="7" type="primary">rsmA</name>
    <name evidence="7" type="synonym">ksgA</name>
    <name evidence="10" type="ORF">HNR37_001814</name>
</gene>
<evidence type="ECO:0000313" key="10">
    <source>
        <dbReference type="EMBL" id="MBB5022477.1"/>
    </source>
</evidence>
<keyword evidence="2 7" id="KW-0698">rRNA processing</keyword>
<dbReference type="InterPro" id="IPR020598">
    <property type="entry name" value="rRNA_Ade_methylase_Trfase_N"/>
</dbReference>
<evidence type="ECO:0000256" key="2">
    <source>
        <dbReference type="ARBA" id="ARBA00022552"/>
    </source>
</evidence>
<dbReference type="SMART" id="SM00650">
    <property type="entry name" value="rADc"/>
    <property type="match status" value="1"/>
</dbReference>
<dbReference type="Proteomes" id="UP000528322">
    <property type="component" value="Unassembled WGS sequence"/>
</dbReference>
<dbReference type="PANTHER" id="PTHR11727">
    <property type="entry name" value="DIMETHYLADENOSINE TRANSFERASE"/>
    <property type="match status" value="1"/>
</dbReference>
<dbReference type="InterPro" id="IPR023165">
    <property type="entry name" value="rRNA_Ade_diMease-like_C"/>
</dbReference>
<dbReference type="GO" id="GO:0052908">
    <property type="term" value="F:16S rRNA (adenine(1518)-N(6)/adenine(1519)-N(6))-dimethyltransferase activity"/>
    <property type="evidence" value="ECO:0007669"/>
    <property type="project" value="UniProtKB-EC"/>
</dbReference>
<evidence type="ECO:0000256" key="4">
    <source>
        <dbReference type="ARBA" id="ARBA00022679"/>
    </source>
</evidence>
<name>A0A7W7Y5Q8_9BACT</name>
<feature type="domain" description="Ribosomal RNA adenine methylase transferase N-terminal" evidence="9">
    <location>
        <begin position="28"/>
        <end position="198"/>
    </location>
</feature>
<keyword evidence="4 7" id="KW-0808">Transferase</keyword>
<evidence type="ECO:0000256" key="6">
    <source>
        <dbReference type="ARBA" id="ARBA00022884"/>
    </source>
</evidence>
<organism evidence="10 11">
    <name type="scientific">Desulfurispira natronophila</name>
    <dbReference type="NCBI Taxonomy" id="682562"/>
    <lineage>
        <taxon>Bacteria</taxon>
        <taxon>Pseudomonadati</taxon>
        <taxon>Chrysiogenota</taxon>
        <taxon>Chrysiogenia</taxon>
        <taxon>Chrysiogenales</taxon>
        <taxon>Chrysiogenaceae</taxon>
        <taxon>Desulfurispira</taxon>
    </lineage>
</organism>
<keyword evidence="5 7" id="KW-0949">S-adenosyl-L-methionine</keyword>
<comment type="function">
    <text evidence="7">Specifically dimethylates two adjacent adenosines (A1518 and A1519) in the loop of a conserved hairpin near the 3'-end of 16S rRNA in the 30S particle. May play a critical role in biogenesis of 30S subunits.</text>
</comment>
<protein>
    <recommendedName>
        <fullName evidence="7">Ribosomal RNA small subunit methyltransferase A</fullName>
        <ecNumber evidence="7">2.1.1.182</ecNumber>
    </recommendedName>
    <alternativeName>
        <fullName evidence="7">16S rRNA (adenine(1518)-N(6)/adenine(1519)-N(6))-dimethyltransferase</fullName>
    </alternativeName>
    <alternativeName>
        <fullName evidence="7">16S rRNA dimethyladenosine transferase</fullName>
    </alternativeName>
    <alternativeName>
        <fullName evidence="7">16S rRNA dimethylase</fullName>
    </alternativeName>
    <alternativeName>
        <fullName evidence="7">S-adenosylmethionine-6-N', N'-adenosyl(rRNA) dimethyltransferase</fullName>
    </alternativeName>
</protein>
<comment type="catalytic activity">
    <reaction evidence="7">
        <text>adenosine(1518)/adenosine(1519) in 16S rRNA + 4 S-adenosyl-L-methionine = N(6)-dimethyladenosine(1518)/N(6)-dimethyladenosine(1519) in 16S rRNA + 4 S-adenosyl-L-homocysteine + 4 H(+)</text>
        <dbReference type="Rhea" id="RHEA:19609"/>
        <dbReference type="Rhea" id="RHEA-COMP:10232"/>
        <dbReference type="Rhea" id="RHEA-COMP:10233"/>
        <dbReference type="ChEBI" id="CHEBI:15378"/>
        <dbReference type="ChEBI" id="CHEBI:57856"/>
        <dbReference type="ChEBI" id="CHEBI:59789"/>
        <dbReference type="ChEBI" id="CHEBI:74411"/>
        <dbReference type="ChEBI" id="CHEBI:74493"/>
        <dbReference type="EC" id="2.1.1.182"/>
    </reaction>
</comment>
<dbReference type="NCBIfam" id="TIGR00755">
    <property type="entry name" value="ksgA"/>
    <property type="match status" value="1"/>
</dbReference>
<feature type="binding site" evidence="7 8">
    <location>
        <position position="48"/>
    </location>
    <ligand>
        <name>S-adenosyl-L-methionine</name>
        <dbReference type="ChEBI" id="CHEBI:59789"/>
    </ligand>
</feature>
<evidence type="ECO:0000256" key="1">
    <source>
        <dbReference type="ARBA" id="ARBA00022490"/>
    </source>
</evidence>
<dbReference type="PANTHER" id="PTHR11727:SF7">
    <property type="entry name" value="DIMETHYLADENOSINE TRANSFERASE-RELATED"/>
    <property type="match status" value="1"/>
</dbReference>
<dbReference type="PROSITE" id="PS51689">
    <property type="entry name" value="SAM_RNA_A_N6_MT"/>
    <property type="match status" value="1"/>
</dbReference>
<keyword evidence="11" id="KW-1185">Reference proteome</keyword>
<feature type="binding site" evidence="7 8">
    <location>
        <position position="69"/>
    </location>
    <ligand>
        <name>S-adenosyl-L-methionine</name>
        <dbReference type="ChEBI" id="CHEBI:59789"/>
    </ligand>
</feature>
<accession>A0A7W7Y5Q8</accession>
<dbReference type="EMBL" id="JACHID010000011">
    <property type="protein sequence ID" value="MBB5022477.1"/>
    <property type="molecule type" value="Genomic_DNA"/>
</dbReference>
<dbReference type="EC" id="2.1.1.182" evidence="7"/>
<comment type="similarity">
    <text evidence="7">Belongs to the class I-like SAM-binding methyltransferase superfamily. rRNA adenine N(6)-methyltransferase family. RsmA subfamily.</text>
</comment>
<evidence type="ECO:0000256" key="5">
    <source>
        <dbReference type="ARBA" id="ARBA00022691"/>
    </source>
</evidence>
<evidence type="ECO:0000256" key="8">
    <source>
        <dbReference type="PROSITE-ProRule" id="PRU01026"/>
    </source>
</evidence>
<evidence type="ECO:0000313" key="11">
    <source>
        <dbReference type="Proteomes" id="UP000528322"/>
    </source>
</evidence>
<evidence type="ECO:0000259" key="9">
    <source>
        <dbReference type="SMART" id="SM00650"/>
    </source>
</evidence>
<dbReference type="AlphaFoldDB" id="A0A7W7Y5Q8"/>
<feature type="binding site" evidence="7 8">
    <location>
        <position position="21"/>
    </location>
    <ligand>
        <name>S-adenosyl-L-methionine</name>
        <dbReference type="ChEBI" id="CHEBI:59789"/>
    </ligand>
</feature>
<dbReference type="RefSeq" id="WP_183733053.1">
    <property type="nucleotide sequence ID" value="NZ_JACHID010000011.1"/>
</dbReference>
<dbReference type="InterPro" id="IPR011530">
    <property type="entry name" value="rRNA_adenine_dimethylase"/>
</dbReference>